<protein>
    <submittedName>
        <fullName evidence="1">Uncharacterized protein</fullName>
    </submittedName>
</protein>
<name>A0A8S5MZB6_9CAUD</name>
<proteinExistence type="predicted"/>
<accession>A0A8S5MZB6</accession>
<evidence type="ECO:0000313" key="1">
    <source>
        <dbReference type="EMBL" id="DAD87211.1"/>
    </source>
</evidence>
<organism evidence="1">
    <name type="scientific">Siphoviridae sp. ctuUw41</name>
    <dbReference type="NCBI Taxonomy" id="2826503"/>
    <lineage>
        <taxon>Viruses</taxon>
        <taxon>Duplodnaviria</taxon>
        <taxon>Heunggongvirae</taxon>
        <taxon>Uroviricota</taxon>
        <taxon>Caudoviricetes</taxon>
    </lineage>
</organism>
<dbReference type="EMBL" id="BK015017">
    <property type="protein sequence ID" value="DAD87211.1"/>
    <property type="molecule type" value="Genomic_DNA"/>
</dbReference>
<reference evidence="1" key="1">
    <citation type="journal article" date="2021" name="Proc. Natl. Acad. Sci. U.S.A.">
        <title>A Catalog of Tens of Thousands of Viruses from Human Metagenomes Reveals Hidden Associations with Chronic Diseases.</title>
        <authorList>
            <person name="Tisza M.J."/>
            <person name="Buck C.B."/>
        </authorList>
    </citation>
    <scope>NUCLEOTIDE SEQUENCE</scope>
    <source>
        <strain evidence="1">CtuUw41</strain>
    </source>
</reference>
<sequence length="35" mass="3986">MLTIVALRYPQLPSANCRYFWLTSQIDKLPSANSS</sequence>